<sequence length="255" mass="29315">MRKKYFCVFAAIFLFVTMNFTVLARDREVYLSDETVAGIHLDDFETIPLTDERIQEIWNNIRLKEIKEPYQDAEAFTSFDVSKNDMVTLGLKNNKVIVLDSNNTVIKQFSFESEGSFYVRWKGDHLVLFLERSSLIVEFTLFGELVNMVDTQNNLTNDALWRAITTQRPIKIHGNLYKTQNPMGGFGDLIFAQSYPQLIKVDEKGNATMIYDASGKQIPKAITIFCLILTFVFTCIGGLIWQIKKYARLQSSITK</sequence>
<feature type="transmembrane region" description="Helical" evidence="1">
    <location>
        <begin position="221"/>
        <end position="241"/>
    </location>
</feature>
<organism evidence="2 3">
    <name type="scientific">[Clostridium] leptum</name>
    <dbReference type="NCBI Taxonomy" id="1535"/>
    <lineage>
        <taxon>Bacteria</taxon>
        <taxon>Bacillati</taxon>
        <taxon>Bacillota</taxon>
        <taxon>Clostridia</taxon>
        <taxon>Eubacteriales</taxon>
        <taxon>Oscillospiraceae</taxon>
        <taxon>Oscillospiraceae incertae sedis</taxon>
    </lineage>
</organism>
<protein>
    <submittedName>
        <fullName evidence="2">Uncharacterized protein</fullName>
    </submittedName>
</protein>
<dbReference type="AlphaFoldDB" id="A0A412AUJ4"/>
<proteinExistence type="predicted"/>
<keyword evidence="1" id="KW-0472">Membrane</keyword>
<gene>
    <name evidence="2" type="ORF">DWY99_13185</name>
</gene>
<name>A0A412AUJ4_9FIRM</name>
<reference evidence="2 3" key="1">
    <citation type="submission" date="2018-08" db="EMBL/GenBank/DDBJ databases">
        <title>A genome reference for cultivated species of the human gut microbiota.</title>
        <authorList>
            <person name="Zou Y."/>
            <person name="Xue W."/>
            <person name="Luo G."/>
        </authorList>
    </citation>
    <scope>NUCLEOTIDE SEQUENCE [LARGE SCALE GENOMIC DNA]</scope>
    <source>
        <strain evidence="2 3">AF28-26</strain>
    </source>
</reference>
<dbReference type="EMBL" id="QRTC01000075">
    <property type="protein sequence ID" value="RGQ34988.1"/>
    <property type="molecule type" value="Genomic_DNA"/>
</dbReference>
<keyword evidence="1" id="KW-0812">Transmembrane</keyword>
<comment type="caution">
    <text evidence="2">The sequence shown here is derived from an EMBL/GenBank/DDBJ whole genome shotgun (WGS) entry which is preliminary data.</text>
</comment>
<evidence type="ECO:0000313" key="2">
    <source>
        <dbReference type="EMBL" id="RGQ34988.1"/>
    </source>
</evidence>
<evidence type="ECO:0000256" key="1">
    <source>
        <dbReference type="SAM" id="Phobius"/>
    </source>
</evidence>
<keyword evidence="1" id="KW-1133">Transmembrane helix</keyword>
<evidence type="ECO:0000313" key="3">
    <source>
        <dbReference type="Proteomes" id="UP000284751"/>
    </source>
</evidence>
<dbReference type="Proteomes" id="UP000284751">
    <property type="component" value="Unassembled WGS sequence"/>
</dbReference>
<accession>A0A412AUJ4</accession>